<reference evidence="1" key="1">
    <citation type="submission" date="2022-12" db="EMBL/GenBank/DDBJ databases">
        <authorList>
            <person name="Petersen C."/>
        </authorList>
    </citation>
    <scope>NUCLEOTIDE SEQUENCE</scope>
    <source>
        <strain evidence="1">IBT 3081</strain>
    </source>
</reference>
<dbReference type="EMBL" id="JAPZBT010000006">
    <property type="protein sequence ID" value="KAJ5356490.1"/>
    <property type="molecule type" value="Genomic_DNA"/>
</dbReference>
<organism evidence="1 2">
    <name type="scientific">Penicillium concentricum</name>
    <dbReference type="NCBI Taxonomy" id="293559"/>
    <lineage>
        <taxon>Eukaryota</taxon>
        <taxon>Fungi</taxon>
        <taxon>Dikarya</taxon>
        <taxon>Ascomycota</taxon>
        <taxon>Pezizomycotina</taxon>
        <taxon>Eurotiomycetes</taxon>
        <taxon>Eurotiomycetidae</taxon>
        <taxon>Eurotiales</taxon>
        <taxon>Aspergillaceae</taxon>
        <taxon>Penicillium</taxon>
    </lineage>
</organism>
<dbReference type="OrthoDB" id="2446291at2759"/>
<dbReference type="Proteomes" id="UP001147752">
    <property type="component" value="Unassembled WGS sequence"/>
</dbReference>
<reference evidence="1" key="2">
    <citation type="journal article" date="2023" name="IMA Fungus">
        <title>Comparative genomic study of the Penicillium genus elucidates a diverse pangenome and 15 lateral gene transfer events.</title>
        <authorList>
            <person name="Petersen C."/>
            <person name="Sorensen T."/>
            <person name="Nielsen M.R."/>
            <person name="Sondergaard T.E."/>
            <person name="Sorensen J.L."/>
            <person name="Fitzpatrick D.A."/>
            <person name="Frisvad J.C."/>
            <person name="Nielsen K.L."/>
        </authorList>
    </citation>
    <scope>NUCLEOTIDE SEQUENCE</scope>
    <source>
        <strain evidence="1">IBT 3081</strain>
    </source>
</reference>
<dbReference type="AlphaFoldDB" id="A0A9W9RBH3"/>
<dbReference type="GeneID" id="81468005"/>
<evidence type="ECO:0000313" key="1">
    <source>
        <dbReference type="EMBL" id="KAJ5356490.1"/>
    </source>
</evidence>
<name>A0A9W9RBH3_9EURO</name>
<dbReference type="RefSeq" id="XP_056574637.1">
    <property type="nucleotide sequence ID" value="XM_056728822.1"/>
</dbReference>
<comment type="caution">
    <text evidence="1">The sequence shown here is derived from an EMBL/GenBank/DDBJ whole genome shotgun (WGS) entry which is preliminary data.</text>
</comment>
<proteinExistence type="predicted"/>
<keyword evidence="2" id="KW-1185">Reference proteome</keyword>
<protein>
    <submittedName>
        <fullName evidence="1">Uncharacterized protein</fullName>
    </submittedName>
</protein>
<gene>
    <name evidence="1" type="ORF">N7517_011099</name>
</gene>
<sequence length="256" mass="28025">MIPSKRTLQGLEQSKKKRVCRPAPLNLKCPPMPTHLANGDNLSPFLIENGQPSPIPAKLFSTVVKINEANTNGPSTTLTPLANGDALSPHLVQENGQPSPIPRTLFNQSLNISEPSEAAAQGPFPFSGTGNTQPAEFNPRLSTPNNGASGMVNVNWPLPYTRTVGPVNEDGYAVVTQTWYDYSAVTESTATDSGSPRSFRFTPWSLPPPRVRTRVQYFGRPDGAARRKPRFTMGFRRGCPQCRHQVPGHSNHLIFR</sequence>
<evidence type="ECO:0000313" key="2">
    <source>
        <dbReference type="Proteomes" id="UP001147752"/>
    </source>
</evidence>
<accession>A0A9W9RBH3</accession>